<comment type="caution">
    <text evidence="1">The sequence shown here is derived from an EMBL/GenBank/DDBJ whole genome shotgun (WGS) entry which is preliminary data.</text>
</comment>
<dbReference type="Proteomes" id="UP000664277">
    <property type="component" value="Unassembled WGS sequence"/>
</dbReference>
<reference evidence="1" key="1">
    <citation type="submission" date="2021-02" db="EMBL/GenBank/DDBJ databases">
        <title>Genome-Resolved Metagenomics of a Microbial Community Performing Photosynthetic Biological Nutrient Removal.</title>
        <authorList>
            <person name="Mcdaniel E.A."/>
        </authorList>
    </citation>
    <scope>NUCLEOTIDE SEQUENCE</scope>
    <source>
        <strain evidence="1">UWPOB_OBS1</strain>
    </source>
</reference>
<accession>A0A8J7P9V3</accession>
<evidence type="ECO:0000313" key="2">
    <source>
        <dbReference type="Proteomes" id="UP000664277"/>
    </source>
</evidence>
<protein>
    <submittedName>
        <fullName evidence="1">Uncharacterized protein</fullName>
    </submittedName>
</protein>
<sequence length="304" mass="34792">MNTNSKKNGWCLSILLTAMLCTGWQKPSAAEEQNQLSALNNKFREFYAAARGHEIEASTPLILCYADRLVLLNGSQREEVANIKDRYTTFKTVAHIPLALYCLLYKEPTIELSRQKLLDFKALVERARSELKDHDLSMKELDRQYKMVDACLTFIDKALAQKQISAKELQEFTRSLRSDILQNAYLAVSSQLAIIDQTVGNWRQKLGKDFDKIKIVIIGGHMPRLRNSNFQYFCRLLKEKEEGNRIIYMEGLNSESDALNLLGTHILDEGVAVSFFSDKWRMHRDLLSDGAAQYLKEHPPLTGK</sequence>
<name>A0A8J7P9V3_9BACT</name>
<dbReference type="AlphaFoldDB" id="A0A8J7P9V3"/>
<proteinExistence type="predicted"/>
<organism evidence="1 2">
    <name type="scientific">Candidatus Obscuribacter phosphatis</name>
    <dbReference type="NCBI Taxonomy" id="1906157"/>
    <lineage>
        <taxon>Bacteria</taxon>
        <taxon>Bacillati</taxon>
        <taxon>Candidatus Melainabacteria</taxon>
        <taxon>Candidatus Obscuribacterales</taxon>
        <taxon>Candidatus Obscuribacteraceae</taxon>
        <taxon>Candidatus Obscuribacter</taxon>
    </lineage>
</organism>
<dbReference type="EMBL" id="JAFLCK010000008">
    <property type="protein sequence ID" value="MBN8660187.1"/>
    <property type="molecule type" value="Genomic_DNA"/>
</dbReference>
<evidence type="ECO:0000313" key="1">
    <source>
        <dbReference type="EMBL" id="MBN8660187.1"/>
    </source>
</evidence>
<gene>
    <name evidence="1" type="ORF">J0M35_07470</name>
</gene>